<protein>
    <submittedName>
        <fullName evidence="2">Uncharacterized protein</fullName>
    </submittedName>
</protein>
<feature type="compositionally biased region" description="Acidic residues" evidence="1">
    <location>
        <begin position="170"/>
        <end position="184"/>
    </location>
</feature>
<feature type="region of interest" description="Disordered" evidence="1">
    <location>
        <begin position="67"/>
        <end position="198"/>
    </location>
</feature>
<name>A0A6G1GP65_9PEZI</name>
<feature type="compositionally biased region" description="Gly residues" evidence="1">
    <location>
        <begin position="139"/>
        <end position="154"/>
    </location>
</feature>
<gene>
    <name evidence="2" type="ORF">K402DRAFT_457233</name>
</gene>
<dbReference type="OrthoDB" id="5403747at2759"/>
<keyword evidence="3" id="KW-1185">Reference proteome</keyword>
<evidence type="ECO:0000313" key="3">
    <source>
        <dbReference type="Proteomes" id="UP000800041"/>
    </source>
</evidence>
<organism evidence="2 3">
    <name type="scientific">Aulographum hederae CBS 113979</name>
    <dbReference type="NCBI Taxonomy" id="1176131"/>
    <lineage>
        <taxon>Eukaryota</taxon>
        <taxon>Fungi</taxon>
        <taxon>Dikarya</taxon>
        <taxon>Ascomycota</taxon>
        <taxon>Pezizomycotina</taxon>
        <taxon>Dothideomycetes</taxon>
        <taxon>Pleosporomycetidae</taxon>
        <taxon>Aulographales</taxon>
        <taxon>Aulographaceae</taxon>
    </lineage>
</organism>
<evidence type="ECO:0000313" key="2">
    <source>
        <dbReference type="EMBL" id="KAF1982547.1"/>
    </source>
</evidence>
<dbReference type="AlphaFoldDB" id="A0A6G1GP65"/>
<sequence>MSDKAIPLSEKEMRLLALAWQCFDIQPKVDYNKLAALAGYTSGSASVMLGRIKRKLAAAAKDVVEAAEAAAAADDDEAARASPVKKGASPVKKGGAAGGGMKRKTPVKFAKKGEDSDEEGEGEDGAEKMTPTPKRVKRGGGAAGGSGRGRGGARGGKKGAVVKPEPKADSDDEITVAGAEDDAEGANGDQAGVPEDEV</sequence>
<feature type="compositionally biased region" description="Low complexity" evidence="1">
    <location>
        <begin position="80"/>
        <end position="94"/>
    </location>
</feature>
<feature type="compositionally biased region" description="Basic residues" evidence="1">
    <location>
        <begin position="101"/>
        <end position="110"/>
    </location>
</feature>
<accession>A0A6G1GP65</accession>
<evidence type="ECO:0000256" key="1">
    <source>
        <dbReference type="SAM" id="MobiDB-lite"/>
    </source>
</evidence>
<dbReference type="Proteomes" id="UP000800041">
    <property type="component" value="Unassembled WGS sequence"/>
</dbReference>
<dbReference type="EMBL" id="ML977183">
    <property type="protein sequence ID" value="KAF1982547.1"/>
    <property type="molecule type" value="Genomic_DNA"/>
</dbReference>
<reference evidence="2" key="1">
    <citation type="journal article" date="2020" name="Stud. Mycol.">
        <title>101 Dothideomycetes genomes: a test case for predicting lifestyles and emergence of pathogens.</title>
        <authorList>
            <person name="Haridas S."/>
            <person name="Albert R."/>
            <person name="Binder M."/>
            <person name="Bloem J."/>
            <person name="Labutti K."/>
            <person name="Salamov A."/>
            <person name="Andreopoulos B."/>
            <person name="Baker S."/>
            <person name="Barry K."/>
            <person name="Bills G."/>
            <person name="Bluhm B."/>
            <person name="Cannon C."/>
            <person name="Castanera R."/>
            <person name="Culley D."/>
            <person name="Daum C."/>
            <person name="Ezra D."/>
            <person name="Gonzalez J."/>
            <person name="Henrissat B."/>
            <person name="Kuo A."/>
            <person name="Liang C."/>
            <person name="Lipzen A."/>
            <person name="Lutzoni F."/>
            <person name="Magnuson J."/>
            <person name="Mondo S."/>
            <person name="Nolan M."/>
            <person name="Ohm R."/>
            <person name="Pangilinan J."/>
            <person name="Park H.-J."/>
            <person name="Ramirez L."/>
            <person name="Alfaro M."/>
            <person name="Sun H."/>
            <person name="Tritt A."/>
            <person name="Yoshinaga Y."/>
            <person name="Zwiers L.-H."/>
            <person name="Turgeon B."/>
            <person name="Goodwin S."/>
            <person name="Spatafora J."/>
            <person name="Crous P."/>
            <person name="Grigoriev I."/>
        </authorList>
    </citation>
    <scope>NUCLEOTIDE SEQUENCE</scope>
    <source>
        <strain evidence="2">CBS 113979</strain>
    </source>
</reference>
<feature type="compositionally biased region" description="Acidic residues" evidence="1">
    <location>
        <begin position="115"/>
        <end position="124"/>
    </location>
</feature>
<proteinExistence type="predicted"/>